<keyword evidence="6" id="KW-0762">Sugar transport</keyword>
<organism evidence="6 7">
    <name type="scientific">Luteimonas terrae</name>
    <dbReference type="NCBI Taxonomy" id="1530191"/>
    <lineage>
        <taxon>Bacteria</taxon>
        <taxon>Pseudomonadati</taxon>
        <taxon>Pseudomonadota</taxon>
        <taxon>Gammaproteobacteria</taxon>
        <taxon>Lysobacterales</taxon>
        <taxon>Lysobacteraceae</taxon>
        <taxon>Luteimonas</taxon>
    </lineage>
</organism>
<dbReference type="InterPro" id="IPR006059">
    <property type="entry name" value="SBP"/>
</dbReference>
<comment type="caution">
    <text evidence="6">The sequence shown here is derived from an EMBL/GenBank/DDBJ whole genome shotgun (WGS) entry which is preliminary data.</text>
</comment>
<evidence type="ECO:0000256" key="4">
    <source>
        <dbReference type="ARBA" id="ARBA00022729"/>
    </source>
</evidence>
<dbReference type="InterPro" id="IPR050490">
    <property type="entry name" value="Bact_solute-bd_prot1"/>
</dbReference>
<dbReference type="SUPFAM" id="SSF53850">
    <property type="entry name" value="Periplasmic binding protein-like II"/>
    <property type="match status" value="1"/>
</dbReference>
<protein>
    <submittedName>
        <fullName evidence="6">Multiple sugar transport system substrate-binding protein</fullName>
    </submittedName>
</protein>
<comment type="subcellular location">
    <subcellularLocation>
        <location evidence="1">Periplasm</location>
    </subcellularLocation>
</comment>
<comment type="similarity">
    <text evidence="2">Belongs to the bacterial solute-binding protein 1 family.</text>
</comment>
<keyword evidence="4" id="KW-0732">Signal</keyword>
<gene>
    <name evidence="6" type="ORF">J2W68_001677</name>
</gene>
<dbReference type="PROSITE" id="PS51257">
    <property type="entry name" value="PROKAR_LIPOPROTEIN"/>
    <property type="match status" value="1"/>
</dbReference>
<name>A0ABU1XW10_9GAMM</name>
<dbReference type="Proteomes" id="UP001256588">
    <property type="component" value="Unassembled WGS sequence"/>
</dbReference>
<keyword evidence="3" id="KW-0813">Transport</keyword>
<dbReference type="Pfam" id="PF01547">
    <property type="entry name" value="SBP_bac_1"/>
    <property type="match status" value="1"/>
</dbReference>
<dbReference type="PANTHER" id="PTHR43649">
    <property type="entry name" value="ARABINOSE-BINDING PROTEIN-RELATED"/>
    <property type="match status" value="1"/>
</dbReference>
<evidence type="ECO:0000313" key="6">
    <source>
        <dbReference type="EMBL" id="MDR7192949.1"/>
    </source>
</evidence>
<accession>A0ABU1XW10</accession>
<feature type="compositionally biased region" description="Polar residues" evidence="5">
    <location>
        <begin position="445"/>
        <end position="469"/>
    </location>
</feature>
<evidence type="ECO:0000313" key="7">
    <source>
        <dbReference type="Proteomes" id="UP001256588"/>
    </source>
</evidence>
<proteinExistence type="inferred from homology"/>
<evidence type="ECO:0000256" key="5">
    <source>
        <dbReference type="SAM" id="MobiDB-lite"/>
    </source>
</evidence>
<evidence type="ECO:0000256" key="2">
    <source>
        <dbReference type="ARBA" id="ARBA00008520"/>
    </source>
</evidence>
<dbReference type="Gene3D" id="3.40.190.10">
    <property type="entry name" value="Periplasmic binding protein-like II"/>
    <property type="match status" value="2"/>
</dbReference>
<dbReference type="PANTHER" id="PTHR43649:SF34">
    <property type="entry name" value="ABC TRANSPORTER PERIPLASMIC-BINDING PROTEIN YCJN-RELATED"/>
    <property type="match status" value="1"/>
</dbReference>
<evidence type="ECO:0000256" key="3">
    <source>
        <dbReference type="ARBA" id="ARBA00022448"/>
    </source>
</evidence>
<dbReference type="EMBL" id="JAVDWO010000006">
    <property type="protein sequence ID" value="MDR7192949.1"/>
    <property type="molecule type" value="Genomic_DNA"/>
</dbReference>
<dbReference type="CDD" id="cd14747">
    <property type="entry name" value="PBP2_MalE"/>
    <property type="match status" value="1"/>
</dbReference>
<reference evidence="6 7" key="1">
    <citation type="submission" date="2023-07" db="EMBL/GenBank/DDBJ databases">
        <title>Sorghum-associated microbial communities from plants grown in Nebraska, USA.</title>
        <authorList>
            <person name="Schachtman D."/>
        </authorList>
    </citation>
    <scope>NUCLEOTIDE SEQUENCE [LARGE SCALE GENOMIC DNA]</scope>
    <source>
        <strain evidence="6 7">4099</strain>
    </source>
</reference>
<sequence>MRAFRRDPVARRVSAAVRLVCLLLALVLLAGCARRDEQTVVRFWAMGREAEVVSELVREFEREHPDIRVEIQQIPWTSAHEKLLTAFAADALPDICQLGNTWVPEFAVLGALEPLQSRVDASDVIEESDYFPGIWHTNVVDDTLLGVPWYVDTRLIFYRKDILAAAGVETLPRTWQEWETAMAAVKAHVGPDRYAVMLPLNEFEQLLSFGLQQNDPLLRDDDSRGNFTSPGFTRALGFYTNMFEQGWAPRMSETQISNVWDEFGRGFFSFYVSGPWNIREFRDRLPAELQSQWGTAPLPGPDGPGAGIAGGTSLVMFRDSPNKNASWQLMEFLSRPEIQQRFHAMIGNLPPRRSTWEFPQLREDPYAQAFRDQLERVEPTPKVLEWERIVQEMRLMSERVVRGGMAQDQALQALDARVDTLLEKRRWVREREAEEGASVGARSRANGSTGNASSARPPEQTNSGAAHAR</sequence>
<feature type="region of interest" description="Disordered" evidence="5">
    <location>
        <begin position="429"/>
        <end position="469"/>
    </location>
</feature>
<evidence type="ECO:0000256" key="1">
    <source>
        <dbReference type="ARBA" id="ARBA00004418"/>
    </source>
</evidence>
<keyword evidence="7" id="KW-1185">Reference proteome</keyword>